<dbReference type="EMBL" id="KN294019">
    <property type="protein sequence ID" value="KGQ00856.1"/>
    <property type="molecule type" value="Genomic_DNA"/>
</dbReference>
<reference evidence="1 2" key="1">
    <citation type="journal article" date="2011" name="PLoS Genet.">
        <title>Comparative genomic analysis of human fungal pathogens causing paracoccidioidomycosis.</title>
        <authorList>
            <person name="Desjardins C.A."/>
            <person name="Champion M.D."/>
            <person name="Holder J.W."/>
            <person name="Muszewska A."/>
            <person name="Goldberg J."/>
            <person name="Bailao A.M."/>
            <person name="Brigido M.M."/>
            <person name="Ferreira M.E."/>
            <person name="Garcia A.M."/>
            <person name="Grynberg M."/>
            <person name="Gujja S."/>
            <person name="Heiman D.I."/>
            <person name="Henn M.R."/>
            <person name="Kodira C.D."/>
            <person name="Leon-Narvaez H."/>
            <person name="Longo L.V."/>
            <person name="Ma L.J."/>
            <person name="Malavazi I."/>
            <person name="Matsuo A.L."/>
            <person name="Morais F.V."/>
            <person name="Pereira M."/>
            <person name="Rodriguez-Brito S."/>
            <person name="Sakthikumar S."/>
            <person name="Salem-Izacc S.M."/>
            <person name="Sykes S.M."/>
            <person name="Teixeira M.M."/>
            <person name="Vallejo M.C."/>
            <person name="Walter M.E."/>
            <person name="Yandava C."/>
            <person name="Young S."/>
            <person name="Zeng Q."/>
            <person name="Zucker J."/>
            <person name="Felipe M.S."/>
            <person name="Goldman G.H."/>
            <person name="Haas B.J."/>
            <person name="McEwen J.G."/>
            <person name="Nino-Vega G."/>
            <person name="Puccia R."/>
            <person name="San-Blas G."/>
            <person name="Soares C.M."/>
            <person name="Birren B.W."/>
            <person name="Cuomo C.A."/>
        </authorList>
    </citation>
    <scope>NUCLEOTIDE SEQUENCE [LARGE SCALE GENOMIC DNA]</scope>
    <source>
        <strain evidence="2">ATCC MYA-826 / Pb01</strain>
    </source>
</reference>
<dbReference type="VEuPathDB" id="FungiDB:PAAG_12484"/>
<dbReference type="HOGENOM" id="CLU_2050326_0_0_1"/>
<dbReference type="Proteomes" id="UP000002059">
    <property type="component" value="Partially assembled WGS sequence"/>
</dbReference>
<gene>
    <name evidence="1" type="ORF">PAAG_12484</name>
</gene>
<evidence type="ECO:0000313" key="2">
    <source>
        <dbReference type="Proteomes" id="UP000002059"/>
    </source>
</evidence>
<dbReference type="RefSeq" id="XP_015702431.1">
    <property type="nucleotide sequence ID" value="XM_015847964.1"/>
</dbReference>
<proteinExistence type="predicted"/>
<sequence>MLDSLFGVSLEWEGRSARYITKPNPEKEMSETPYAAGSLAERESVTSKFQLSGSSYSNQGEKKQLVGMIFLELRELPTNPFVVPFVTGGRGMLEEMGNVGMTVQAAGWLVGDPNLHDTSD</sequence>
<accession>A0A0A2UZ53</accession>
<evidence type="ECO:0000313" key="1">
    <source>
        <dbReference type="EMBL" id="KGQ00856.1"/>
    </source>
</evidence>
<dbReference type="GeneID" id="26971118"/>
<dbReference type="KEGG" id="pbl:PAAG_12484"/>
<name>A0A0A2UZ53_PARBA</name>
<organism evidence="1 2">
    <name type="scientific">Paracoccidioides lutzii (strain ATCC MYA-826 / Pb01)</name>
    <name type="common">Paracoccidioides brasiliensis</name>
    <dbReference type="NCBI Taxonomy" id="502779"/>
    <lineage>
        <taxon>Eukaryota</taxon>
        <taxon>Fungi</taxon>
        <taxon>Dikarya</taxon>
        <taxon>Ascomycota</taxon>
        <taxon>Pezizomycotina</taxon>
        <taxon>Eurotiomycetes</taxon>
        <taxon>Eurotiomycetidae</taxon>
        <taxon>Onygenales</taxon>
        <taxon>Ajellomycetaceae</taxon>
        <taxon>Paracoccidioides</taxon>
    </lineage>
</organism>
<keyword evidence="2" id="KW-1185">Reference proteome</keyword>
<dbReference type="AlphaFoldDB" id="A0A0A2UZ53"/>
<protein>
    <submittedName>
        <fullName evidence="1">Uncharacterized protein</fullName>
    </submittedName>
</protein>